<evidence type="ECO:0000259" key="2">
    <source>
        <dbReference type="Pfam" id="PF20766"/>
    </source>
</evidence>
<comment type="caution">
    <text evidence="3">The sequence shown here is derived from an EMBL/GenBank/DDBJ whole genome shotgun (WGS) entry which is preliminary data.</text>
</comment>
<dbReference type="InterPro" id="IPR007386">
    <property type="entry name" value="DUF447_N"/>
</dbReference>
<dbReference type="InterPro" id="IPR049288">
    <property type="entry name" value="DUF447_C"/>
</dbReference>
<organism evidence="3 4">
    <name type="scientific">Haloplanus salinus</name>
    <dbReference type="NCBI Taxonomy" id="1126245"/>
    <lineage>
        <taxon>Archaea</taxon>
        <taxon>Methanobacteriati</taxon>
        <taxon>Methanobacteriota</taxon>
        <taxon>Stenosarchaea group</taxon>
        <taxon>Halobacteria</taxon>
        <taxon>Halobacteriales</taxon>
        <taxon>Haloferacaceae</taxon>
        <taxon>Haloplanus</taxon>
    </lineage>
</organism>
<dbReference type="InterPro" id="IPR012349">
    <property type="entry name" value="Split_barrel_FMN-bd"/>
</dbReference>
<dbReference type="Pfam" id="PF20766">
    <property type="entry name" value="DUF447_C"/>
    <property type="match status" value="1"/>
</dbReference>
<dbReference type="Gene3D" id="1.20.58.290">
    <property type="entry name" value="Hypothetical membrane protein ta0354_69_121"/>
    <property type="match status" value="1"/>
</dbReference>
<dbReference type="Proteomes" id="UP000252189">
    <property type="component" value="Unassembled WGS sequence"/>
</dbReference>
<evidence type="ECO:0000313" key="4">
    <source>
        <dbReference type="Proteomes" id="UP000252189"/>
    </source>
</evidence>
<reference evidence="3 4" key="1">
    <citation type="submission" date="2018-07" db="EMBL/GenBank/DDBJ databases">
        <title>Genome sequences of Haloplanus salinus JCM 18368T.</title>
        <authorList>
            <person name="Kim Y.B."/>
            <person name="Roh S.W."/>
        </authorList>
    </citation>
    <scope>NUCLEOTIDE SEQUENCE [LARGE SCALE GENOMIC DNA]</scope>
    <source>
        <strain evidence="3 4">JCM 18368</strain>
    </source>
</reference>
<name>A0A368NG51_9EURY</name>
<gene>
    <name evidence="3" type="ORF">DU504_14010</name>
</gene>
<dbReference type="RefSeq" id="WP_114449953.1">
    <property type="nucleotide sequence ID" value="NZ_QPHM01000001.1"/>
</dbReference>
<dbReference type="AlphaFoldDB" id="A0A368NG51"/>
<dbReference type="Pfam" id="PF04289">
    <property type="entry name" value="DUF447_N"/>
    <property type="match status" value="1"/>
</dbReference>
<proteinExistence type="predicted"/>
<evidence type="ECO:0000259" key="1">
    <source>
        <dbReference type="Pfam" id="PF04289"/>
    </source>
</evidence>
<dbReference type="EMBL" id="QPHM01000001">
    <property type="protein sequence ID" value="RCU48319.1"/>
    <property type="molecule type" value="Genomic_DNA"/>
</dbReference>
<sequence length="200" mass="21933">MSDSGWPVSLRGVTESVVATLGPNDRWNQAALGLHAPDDAGDPVTAVTWGKTRTRGNFERRGGGVIQFTTDPREFVDAALDVTETAEPVRDGAAAWVEVDARRIEDGEDEGTEWVRWALTPQSATVRDRPVPAINRGFYAVVDATVAASRLDVPAFDTETLLDRLDYFAETVERCGGPAEREAFARVDDLTGWRERNESL</sequence>
<accession>A0A368NG51</accession>
<evidence type="ECO:0000313" key="3">
    <source>
        <dbReference type="EMBL" id="RCU48319.1"/>
    </source>
</evidence>
<dbReference type="OrthoDB" id="146030at2157"/>
<protein>
    <submittedName>
        <fullName evidence="3">DUF447 family protein</fullName>
    </submittedName>
</protein>
<feature type="domain" description="DUF447" evidence="2">
    <location>
        <begin position="135"/>
        <end position="187"/>
    </location>
</feature>
<keyword evidence="4" id="KW-1185">Reference proteome</keyword>
<feature type="domain" description="DUF447" evidence="1">
    <location>
        <begin position="14"/>
        <end position="123"/>
    </location>
</feature>
<dbReference type="Gene3D" id="2.30.110.10">
    <property type="entry name" value="Electron Transport, Fmn-binding Protein, Chain A"/>
    <property type="match status" value="1"/>
</dbReference>
<dbReference type="SUPFAM" id="SSF50475">
    <property type="entry name" value="FMN-binding split barrel"/>
    <property type="match status" value="1"/>
</dbReference>